<sequence length="95" mass="11085">MDHEFLSFFLGSVASSTKSISCFCLRMIFTSLFSPTYVLDNSVHQSLGIREYITWCHCHLVRFEPEISRFSFHFIDVICLTNFRSYGISENHVSF</sequence>
<reference evidence="1" key="1">
    <citation type="submission" date="2015-12" db="EMBL/GenBank/DDBJ databases">
        <title>Gene expression during late stages of embryo sac development: a critical building block for successful pollen-pistil interactions.</title>
        <authorList>
            <person name="Liu Y."/>
            <person name="Joly V."/>
            <person name="Sabar M."/>
            <person name="Matton D.P."/>
        </authorList>
    </citation>
    <scope>NUCLEOTIDE SEQUENCE</scope>
</reference>
<dbReference type="AlphaFoldDB" id="A0A0V0GVX1"/>
<protein>
    <submittedName>
        <fullName evidence="1">Putative ovule protein</fullName>
    </submittedName>
</protein>
<accession>A0A0V0GVX1</accession>
<organism evidence="1">
    <name type="scientific">Solanum chacoense</name>
    <name type="common">Chaco potato</name>
    <dbReference type="NCBI Taxonomy" id="4108"/>
    <lineage>
        <taxon>Eukaryota</taxon>
        <taxon>Viridiplantae</taxon>
        <taxon>Streptophyta</taxon>
        <taxon>Embryophyta</taxon>
        <taxon>Tracheophyta</taxon>
        <taxon>Spermatophyta</taxon>
        <taxon>Magnoliopsida</taxon>
        <taxon>eudicotyledons</taxon>
        <taxon>Gunneridae</taxon>
        <taxon>Pentapetalae</taxon>
        <taxon>asterids</taxon>
        <taxon>lamiids</taxon>
        <taxon>Solanales</taxon>
        <taxon>Solanaceae</taxon>
        <taxon>Solanoideae</taxon>
        <taxon>Solaneae</taxon>
        <taxon>Solanum</taxon>
    </lineage>
</organism>
<proteinExistence type="predicted"/>
<feature type="non-terminal residue" evidence="1">
    <location>
        <position position="95"/>
    </location>
</feature>
<name>A0A0V0GVX1_SOLCH</name>
<evidence type="ECO:0000313" key="1">
    <source>
        <dbReference type="EMBL" id="JAP11355.1"/>
    </source>
</evidence>
<dbReference type="EMBL" id="GEDG01031470">
    <property type="protein sequence ID" value="JAP11355.1"/>
    <property type="molecule type" value="Transcribed_RNA"/>
</dbReference>